<dbReference type="EMBL" id="WSRR01000013">
    <property type="protein sequence ID" value="MVX61054.1"/>
    <property type="molecule type" value="Genomic_DNA"/>
</dbReference>
<feature type="transmembrane region" description="Helical" evidence="6">
    <location>
        <begin position="85"/>
        <end position="108"/>
    </location>
</feature>
<sequence>MNYRSILSNFSVALGAQALSTLVGLLTSLIVPKLLGIEEFGYWQLFIFYTTYLALFTLGLNDGVYLIEGGKSRGETNKRQLASQFWIECCYQVVFAALIVAVALSGAFGEDRSFVLLMTALYLVLNNASNFFGYLFQAMNESKLYSASTMINCTVFLVPLLLMLVTGDSDFRHYIFFYTIARFASLGFLLWKGRDFLAAGVVNVRTALVLCGRSVRAGSKLLLSTTAGTLILGVARFMVDANWGIEEFSIVSLSVSITSFVMTLVSQASMVLFPALRQADKSEAMGFYLAARNGLDVLLPLTYVLYAPLAALLTWWLPQYEASFALFALLMPLCIFNSKMGVVGNTFLWVLRKEGKLLAINLATLAVSTGFSLVGTFVFHSIEVVFGGAVLAVIARCVYTERYIEREFSLRESGSIAGSIVVTSCFVACSLMLSPWTAWVCMVVVCGAYTARNVGRLKQVWGFLRR</sequence>
<feature type="transmembrane region" description="Helical" evidence="6">
    <location>
        <begin position="144"/>
        <end position="165"/>
    </location>
</feature>
<proteinExistence type="predicted"/>
<keyword evidence="4 6" id="KW-1133">Transmembrane helix</keyword>
<dbReference type="InterPro" id="IPR050833">
    <property type="entry name" value="Poly_Biosynth_Transport"/>
</dbReference>
<keyword evidence="5 6" id="KW-0472">Membrane</keyword>
<evidence type="ECO:0000256" key="5">
    <source>
        <dbReference type="ARBA" id="ARBA00023136"/>
    </source>
</evidence>
<dbReference type="Pfam" id="PF01943">
    <property type="entry name" value="Polysacc_synt"/>
    <property type="match status" value="1"/>
</dbReference>
<evidence type="ECO:0000256" key="4">
    <source>
        <dbReference type="ARBA" id="ARBA00022989"/>
    </source>
</evidence>
<dbReference type="PANTHER" id="PTHR30250">
    <property type="entry name" value="PST FAMILY PREDICTED COLANIC ACID TRANSPORTER"/>
    <property type="match status" value="1"/>
</dbReference>
<accession>A0A6N8JPM6</accession>
<dbReference type="GO" id="GO:0005886">
    <property type="term" value="C:plasma membrane"/>
    <property type="evidence" value="ECO:0007669"/>
    <property type="project" value="UniProtKB-SubCell"/>
</dbReference>
<reference evidence="7 8" key="1">
    <citation type="submission" date="2019-12" db="EMBL/GenBank/DDBJ databases">
        <title>Microbes associate with the intestines of laboratory mice.</title>
        <authorList>
            <person name="Navarre W."/>
            <person name="Wong E."/>
        </authorList>
    </citation>
    <scope>NUCLEOTIDE SEQUENCE [LARGE SCALE GENOMIC DNA]</scope>
    <source>
        <strain evidence="7 8">NM66_B29</strain>
    </source>
</reference>
<feature type="transmembrane region" description="Helical" evidence="6">
    <location>
        <begin position="12"/>
        <end position="31"/>
    </location>
</feature>
<dbReference type="RefSeq" id="WP_160345974.1">
    <property type="nucleotide sequence ID" value="NZ_WSRR01000013.1"/>
</dbReference>
<feature type="transmembrane region" description="Helical" evidence="6">
    <location>
        <begin position="324"/>
        <end position="351"/>
    </location>
</feature>
<dbReference type="Proteomes" id="UP000463388">
    <property type="component" value="Unassembled WGS sequence"/>
</dbReference>
<dbReference type="PANTHER" id="PTHR30250:SF11">
    <property type="entry name" value="O-ANTIGEN TRANSPORTER-RELATED"/>
    <property type="match status" value="1"/>
</dbReference>
<evidence type="ECO:0000256" key="6">
    <source>
        <dbReference type="SAM" id="Phobius"/>
    </source>
</evidence>
<evidence type="ECO:0000256" key="2">
    <source>
        <dbReference type="ARBA" id="ARBA00022475"/>
    </source>
</evidence>
<comment type="caution">
    <text evidence="7">The sequence shown here is derived from an EMBL/GenBank/DDBJ whole genome shotgun (WGS) entry which is preliminary data.</text>
</comment>
<feature type="transmembrane region" description="Helical" evidence="6">
    <location>
        <begin position="297"/>
        <end position="318"/>
    </location>
</feature>
<feature type="transmembrane region" description="Helical" evidence="6">
    <location>
        <begin position="114"/>
        <end position="132"/>
    </location>
</feature>
<comment type="subcellular location">
    <subcellularLocation>
        <location evidence="1">Cell membrane</location>
        <topology evidence="1">Multi-pass membrane protein</topology>
    </subcellularLocation>
</comment>
<feature type="transmembrane region" description="Helical" evidence="6">
    <location>
        <begin position="171"/>
        <end position="191"/>
    </location>
</feature>
<evidence type="ECO:0000313" key="7">
    <source>
        <dbReference type="EMBL" id="MVX61054.1"/>
    </source>
</evidence>
<keyword evidence="3 6" id="KW-0812">Transmembrane</keyword>
<protein>
    <submittedName>
        <fullName evidence="7">Oligosaccharide flippase family protein</fullName>
    </submittedName>
</protein>
<dbReference type="OrthoDB" id="385011at2"/>
<gene>
    <name evidence="7" type="ORF">GKZ27_06265</name>
</gene>
<dbReference type="InterPro" id="IPR002797">
    <property type="entry name" value="Polysacc_synth"/>
</dbReference>
<feature type="transmembrane region" description="Helical" evidence="6">
    <location>
        <begin position="358"/>
        <end position="379"/>
    </location>
</feature>
<evidence type="ECO:0000256" key="1">
    <source>
        <dbReference type="ARBA" id="ARBA00004651"/>
    </source>
</evidence>
<evidence type="ECO:0000313" key="8">
    <source>
        <dbReference type="Proteomes" id="UP000463388"/>
    </source>
</evidence>
<evidence type="ECO:0000256" key="3">
    <source>
        <dbReference type="ARBA" id="ARBA00022692"/>
    </source>
</evidence>
<feature type="transmembrane region" description="Helical" evidence="6">
    <location>
        <begin position="221"/>
        <end position="239"/>
    </location>
</feature>
<feature type="transmembrane region" description="Helical" evidence="6">
    <location>
        <begin position="251"/>
        <end position="276"/>
    </location>
</feature>
<dbReference type="AlphaFoldDB" id="A0A6N8JPM6"/>
<keyword evidence="8" id="KW-1185">Reference proteome</keyword>
<organism evidence="7 8">
    <name type="scientific">Adlercreutzia mucosicola</name>
    <dbReference type="NCBI Taxonomy" id="580026"/>
    <lineage>
        <taxon>Bacteria</taxon>
        <taxon>Bacillati</taxon>
        <taxon>Actinomycetota</taxon>
        <taxon>Coriobacteriia</taxon>
        <taxon>Eggerthellales</taxon>
        <taxon>Eggerthellaceae</taxon>
        <taxon>Adlercreutzia</taxon>
    </lineage>
</organism>
<keyword evidence="2" id="KW-1003">Cell membrane</keyword>
<feature type="transmembrane region" description="Helical" evidence="6">
    <location>
        <begin position="43"/>
        <end position="64"/>
    </location>
</feature>
<name>A0A6N8JPM6_9ACTN</name>